<sequence>MGPINIRPCCLGLFFPIRAGFFFIIFLLLAACESKPPDFPKPSPPTPEEKLIDKGRDIFFNETFNGNGRTCSTCHRAEANFTIDPEFISTLPDSDPLFVAEFNPNLSENFENPKLMRQFGLIVENLDGFGDLENVFVLRGALPTLALPTSVESPEGPRLGWSGDGSPREGTLKLFAIGAVIQHFTKTLNRTPDIDFRLPTEDELVALEAFQRALGRQKDLSLPLPLKGTVANRGQEIFLDDTVGKCNICHQNAGANARLGGQDVGNANFNTGVESFTDREATYGDELVPPDDGFGTPGDGTFNTPPLVEAADTAPFFHNHVIDTLEGAVAFYNSEAFNNSPAGQILASRDPKGVGIQLNGNQVVAVSAFLRVINALENIRLSIELIEGAMGRHFAIFGDFDEQLRIANFEIEDAVMVLAESDLHPQAVADLNSAYNLIEQVRGNAALKHLMVDAIGELRDARDDLARSY</sequence>
<dbReference type="Proteomes" id="UP000001844">
    <property type="component" value="Chromosome"/>
</dbReference>
<evidence type="ECO:0000259" key="8">
    <source>
        <dbReference type="PROSITE" id="PS51007"/>
    </source>
</evidence>
<gene>
    <name evidence="9" type="ordered locus">Nhal_1348</name>
</gene>
<dbReference type="RefSeq" id="WP_013032390.1">
    <property type="nucleotide sequence ID" value="NC_013960.1"/>
</dbReference>
<dbReference type="PROSITE" id="PS51007">
    <property type="entry name" value="CYTC"/>
    <property type="match status" value="1"/>
</dbReference>
<dbReference type="PROSITE" id="PS51257">
    <property type="entry name" value="PROKAR_LIPOPROTEIN"/>
    <property type="match status" value="1"/>
</dbReference>
<keyword evidence="2 6" id="KW-0479">Metal-binding</keyword>
<evidence type="ECO:0000256" key="6">
    <source>
        <dbReference type="PROSITE-ProRule" id="PRU00433"/>
    </source>
</evidence>
<proteinExistence type="predicted"/>
<dbReference type="GO" id="GO:0009055">
    <property type="term" value="F:electron transfer activity"/>
    <property type="evidence" value="ECO:0007669"/>
    <property type="project" value="InterPro"/>
</dbReference>
<feature type="transmembrane region" description="Helical" evidence="7">
    <location>
        <begin position="12"/>
        <end position="31"/>
    </location>
</feature>
<dbReference type="SUPFAM" id="SSF46626">
    <property type="entry name" value="Cytochrome c"/>
    <property type="match status" value="2"/>
</dbReference>
<evidence type="ECO:0000256" key="5">
    <source>
        <dbReference type="ARBA" id="ARBA00023004"/>
    </source>
</evidence>
<evidence type="ECO:0000256" key="7">
    <source>
        <dbReference type="SAM" id="Phobius"/>
    </source>
</evidence>
<evidence type="ECO:0000313" key="9">
    <source>
        <dbReference type="EMBL" id="ADE14499.1"/>
    </source>
</evidence>
<organism evidence="9 10">
    <name type="scientific">Nitrosococcus halophilus (strain Nc4)</name>
    <dbReference type="NCBI Taxonomy" id="472759"/>
    <lineage>
        <taxon>Bacteria</taxon>
        <taxon>Pseudomonadati</taxon>
        <taxon>Pseudomonadota</taxon>
        <taxon>Gammaproteobacteria</taxon>
        <taxon>Chromatiales</taxon>
        <taxon>Chromatiaceae</taxon>
        <taxon>Nitrosococcus</taxon>
    </lineage>
</organism>
<dbReference type="AlphaFoldDB" id="D5C0H3"/>
<evidence type="ECO:0000256" key="3">
    <source>
        <dbReference type="ARBA" id="ARBA00022729"/>
    </source>
</evidence>
<dbReference type="OrthoDB" id="5571370at2"/>
<dbReference type="GO" id="GO:0046872">
    <property type="term" value="F:metal ion binding"/>
    <property type="evidence" value="ECO:0007669"/>
    <property type="project" value="UniProtKB-KW"/>
</dbReference>
<keyword evidence="3" id="KW-0732">Signal</keyword>
<evidence type="ECO:0000256" key="4">
    <source>
        <dbReference type="ARBA" id="ARBA00023002"/>
    </source>
</evidence>
<dbReference type="HOGENOM" id="CLU_582443_0_0_6"/>
<dbReference type="STRING" id="472759.Nhal_1348"/>
<dbReference type="EMBL" id="CP001798">
    <property type="protein sequence ID" value="ADE14499.1"/>
    <property type="molecule type" value="Genomic_DNA"/>
</dbReference>
<dbReference type="GO" id="GO:0004130">
    <property type="term" value="F:cytochrome-c peroxidase activity"/>
    <property type="evidence" value="ECO:0007669"/>
    <property type="project" value="TreeGrafter"/>
</dbReference>
<dbReference type="PANTHER" id="PTHR30600:SF10">
    <property type="entry name" value="BLL6722 PROTEIN"/>
    <property type="match status" value="1"/>
</dbReference>
<keyword evidence="10" id="KW-1185">Reference proteome</keyword>
<dbReference type="PANTHER" id="PTHR30600">
    <property type="entry name" value="CYTOCHROME C PEROXIDASE-RELATED"/>
    <property type="match status" value="1"/>
</dbReference>
<feature type="domain" description="Cytochrome c" evidence="8">
    <location>
        <begin position="229"/>
        <end position="374"/>
    </location>
</feature>
<name>D5C0H3_NITHN</name>
<dbReference type="Gene3D" id="1.10.760.10">
    <property type="entry name" value="Cytochrome c-like domain"/>
    <property type="match status" value="1"/>
</dbReference>
<keyword evidence="7" id="KW-0812">Transmembrane</keyword>
<dbReference type="InterPro" id="IPR009056">
    <property type="entry name" value="Cyt_c-like_dom"/>
</dbReference>
<keyword evidence="1 6" id="KW-0349">Heme</keyword>
<dbReference type="eggNOG" id="COG1858">
    <property type="taxonomic scope" value="Bacteria"/>
</dbReference>
<dbReference type="KEGG" id="nhl:Nhal_1348"/>
<evidence type="ECO:0000256" key="1">
    <source>
        <dbReference type="ARBA" id="ARBA00022617"/>
    </source>
</evidence>
<dbReference type="InterPro" id="IPR036909">
    <property type="entry name" value="Cyt_c-like_dom_sf"/>
</dbReference>
<evidence type="ECO:0000313" key="10">
    <source>
        <dbReference type="Proteomes" id="UP000001844"/>
    </source>
</evidence>
<keyword evidence="4" id="KW-0560">Oxidoreductase</keyword>
<keyword evidence="7" id="KW-0472">Membrane</keyword>
<keyword evidence="7" id="KW-1133">Transmembrane helix</keyword>
<evidence type="ECO:0000256" key="2">
    <source>
        <dbReference type="ARBA" id="ARBA00022723"/>
    </source>
</evidence>
<protein>
    <recommendedName>
        <fullName evidence="8">Cytochrome c domain-containing protein</fullName>
    </recommendedName>
</protein>
<accession>D5C0H3</accession>
<dbReference type="InterPro" id="IPR051395">
    <property type="entry name" value="Cytochrome_c_Peroxidase/MauG"/>
</dbReference>
<keyword evidence="5 6" id="KW-0408">Iron</keyword>
<dbReference type="GO" id="GO:0020037">
    <property type="term" value="F:heme binding"/>
    <property type="evidence" value="ECO:0007669"/>
    <property type="project" value="InterPro"/>
</dbReference>
<reference evidence="10" key="1">
    <citation type="submission" date="2010-04" db="EMBL/GenBank/DDBJ databases">
        <title>Complete genome sequence of Nitrosococcus halophilus Nc4, a salt-adapted, aerobic obligate ammonia-oxidizing sulfur purple bacterium.</title>
        <authorList>
            <consortium name="US DOE Joint Genome Institute"/>
            <person name="Campbell M.A."/>
            <person name="Malfatti S.A."/>
            <person name="Chain P.S.G."/>
            <person name="Heidelberg J.F."/>
            <person name="Ward B.B."/>
            <person name="Klotz M.G."/>
        </authorList>
    </citation>
    <scope>NUCLEOTIDE SEQUENCE [LARGE SCALE GENOMIC DNA]</scope>
    <source>
        <strain evidence="10">Nc4</strain>
    </source>
</reference>